<sequence>MSDSAHHDVIREREPEDGPAGSGPGPADCVVIVTQRLGSTQGINGLLDEDLMVILTRCPRQAVEVLTRPRSPLARPVEAPVTFGDLEIHGLQQRVHWRGRRADLGEREVRLLLHLAGRAGGTCSLAELAAHVWEAEYGVDAPVVHSAVQRPRRKLAEAGIEVRIESVRGYGLRLLARVSDPRTP</sequence>
<dbReference type="GO" id="GO:0003677">
    <property type="term" value="F:DNA binding"/>
    <property type="evidence" value="ECO:0007669"/>
    <property type="project" value="UniProtKB-UniRule"/>
</dbReference>
<reference evidence="5 6" key="1">
    <citation type="submission" date="2020-08" db="EMBL/GenBank/DDBJ databases">
        <title>Genomic Encyclopedia of Type Strains, Phase IV (KMG-IV): sequencing the most valuable type-strain genomes for metagenomic binning, comparative biology and taxonomic classification.</title>
        <authorList>
            <person name="Goeker M."/>
        </authorList>
    </citation>
    <scope>NUCLEOTIDE SEQUENCE [LARGE SCALE GENOMIC DNA]</scope>
    <source>
        <strain evidence="5 6">DSM 44197</strain>
    </source>
</reference>
<comment type="caution">
    <text evidence="5">The sequence shown here is derived from an EMBL/GenBank/DDBJ whole genome shotgun (WGS) entry which is preliminary data.</text>
</comment>
<feature type="region of interest" description="Disordered" evidence="3">
    <location>
        <begin position="1"/>
        <end position="27"/>
    </location>
</feature>
<evidence type="ECO:0000313" key="5">
    <source>
        <dbReference type="EMBL" id="MBA8957681.1"/>
    </source>
</evidence>
<dbReference type="EMBL" id="JACJIA010000028">
    <property type="protein sequence ID" value="MBA8957681.1"/>
    <property type="molecule type" value="Genomic_DNA"/>
</dbReference>
<dbReference type="GO" id="GO:0000160">
    <property type="term" value="P:phosphorelay signal transduction system"/>
    <property type="evidence" value="ECO:0007669"/>
    <property type="project" value="InterPro"/>
</dbReference>
<dbReference type="AlphaFoldDB" id="A0A7W3M0H8"/>
<name>A0A7W3M0H8_ACTNM</name>
<dbReference type="GO" id="GO:0006355">
    <property type="term" value="P:regulation of DNA-templated transcription"/>
    <property type="evidence" value="ECO:0007669"/>
    <property type="project" value="InterPro"/>
</dbReference>
<dbReference type="CDD" id="cd00383">
    <property type="entry name" value="trans_reg_C"/>
    <property type="match status" value="1"/>
</dbReference>
<evidence type="ECO:0000259" key="4">
    <source>
        <dbReference type="PROSITE" id="PS51755"/>
    </source>
</evidence>
<dbReference type="RefSeq" id="WP_182849481.1">
    <property type="nucleotide sequence ID" value="NZ_BAAALP010000089.1"/>
</dbReference>
<accession>A0A7W3M0H8</accession>
<dbReference type="PROSITE" id="PS51755">
    <property type="entry name" value="OMPR_PHOB"/>
    <property type="match status" value="1"/>
</dbReference>
<dbReference type="Gene3D" id="1.10.10.10">
    <property type="entry name" value="Winged helix-like DNA-binding domain superfamily/Winged helix DNA-binding domain"/>
    <property type="match status" value="1"/>
</dbReference>
<feature type="DNA-binding region" description="OmpR/PhoB-type" evidence="2">
    <location>
        <begin position="78"/>
        <end position="176"/>
    </location>
</feature>
<dbReference type="Proteomes" id="UP000572680">
    <property type="component" value="Unassembled WGS sequence"/>
</dbReference>
<feature type="domain" description="OmpR/PhoB-type" evidence="4">
    <location>
        <begin position="78"/>
        <end position="176"/>
    </location>
</feature>
<evidence type="ECO:0000256" key="2">
    <source>
        <dbReference type="PROSITE-ProRule" id="PRU01091"/>
    </source>
</evidence>
<dbReference type="SMART" id="SM00862">
    <property type="entry name" value="Trans_reg_C"/>
    <property type="match status" value="1"/>
</dbReference>
<dbReference type="SUPFAM" id="SSF46894">
    <property type="entry name" value="C-terminal effector domain of the bipartite response regulators"/>
    <property type="match status" value="1"/>
</dbReference>
<dbReference type="InterPro" id="IPR001867">
    <property type="entry name" value="OmpR/PhoB-type_DNA-bd"/>
</dbReference>
<dbReference type="InterPro" id="IPR016032">
    <property type="entry name" value="Sig_transdc_resp-reg_C-effctor"/>
</dbReference>
<keyword evidence="1 2" id="KW-0238">DNA-binding</keyword>
<protein>
    <submittedName>
        <fullName evidence="5">DNA-binding winged helix-turn-helix (WHTH) protein</fullName>
    </submittedName>
</protein>
<evidence type="ECO:0000256" key="3">
    <source>
        <dbReference type="SAM" id="MobiDB-lite"/>
    </source>
</evidence>
<keyword evidence="6" id="KW-1185">Reference proteome</keyword>
<gene>
    <name evidence="5" type="ORF">HNR61_009376</name>
</gene>
<evidence type="ECO:0000313" key="6">
    <source>
        <dbReference type="Proteomes" id="UP000572680"/>
    </source>
</evidence>
<dbReference type="InterPro" id="IPR036388">
    <property type="entry name" value="WH-like_DNA-bd_sf"/>
</dbReference>
<dbReference type="Pfam" id="PF00486">
    <property type="entry name" value="Trans_reg_C"/>
    <property type="match status" value="1"/>
</dbReference>
<proteinExistence type="predicted"/>
<organism evidence="5 6">
    <name type="scientific">Actinomadura namibiensis</name>
    <dbReference type="NCBI Taxonomy" id="182080"/>
    <lineage>
        <taxon>Bacteria</taxon>
        <taxon>Bacillati</taxon>
        <taxon>Actinomycetota</taxon>
        <taxon>Actinomycetes</taxon>
        <taxon>Streptosporangiales</taxon>
        <taxon>Thermomonosporaceae</taxon>
        <taxon>Actinomadura</taxon>
    </lineage>
</organism>
<evidence type="ECO:0000256" key="1">
    <source>
        <dbReference type="ARBA" id="ARBA00023125"/>
    </source>
</evidence>
<feature type="compositionally biased region" description="Basic and acidic residues" evidence="3">
    <location>
        <begin position="1"/>
        <end position="16"/>
    </location>
</feature>